<proteinExistence type="predicted"/>
<protein>
    <submittedName>
        <fullName evidence="1">Uncharacterized protein</fullName>
    </submittedName>
</protein>
<organism evidence="1 2">
    <name type="scientific">Ancylostoma duodenale</name>
    <dbReference type="NCBI Taxonomy" id="51022"/>
    <lineage>
        <taxon>Eukaryota</taxon>
        <taxon>Metazoa</taxon>
        <taxon>Ecdysozoa</taxon>
        <taxon>Nematoda</taxon>
        <taxon>Chromadorea</taxon>
        <taxon>Rhabditida</taxon>
        <taxon>Rhabditina</taxon>
        <taxon>Rhabditomorpha</taxon>
        <taxon>Strongyloidea</taxon>
        <taxon>Ancylostomatidae</taxon>
        <taxon>Ancylostomatinae</taxon>
        <taxon>Ancylostoma</taxon>
    </lineage>
</organism>
<evidence type="ECO:0000313" key="1">
    <source>
        <dbReference type="EMBL" id="KIH68646.1"/>
    </source>
</evidence>
<sequence length="73" mass="7635">MFDAITSEKPKSRLCPSELALAAQHELVGDGPKALFPKCSALSSPSNNCVAVLDSPTALVCLDVTISHHNCAL</sequence>
<gene>
    <name evidence="1" type="ORF">ANCDUO_01014</name>
</gene>
<keyword evidence="2" id="KW-1185">Reference proteome</keyword>
<name>A0A0C2HGC4_9BILA</name>
<accession>A0A0C2HGC4</accession>
<dbReference type="AlphaFoldDB" id="A0A0C2HGC4"/>
<evidence type="ECO:0000313" key="2">
    <source>
        <dbReference type="Proteomes" id="UP000054047"/>
    </source>
</evidence>
<reference evidence="1 2" key="1">
    <citation type="submission" date="2013-12" db="EMBL/GenBank/DDBJ databases">
        <title>Draft genome of the parsitic nematode Ancylostoma duodenale.</title>
        <authorList>
            <person name="Mitreva M."/>
        </authorList>
    </citation>
    <scope>NUCLEOTIDE SEQUENCE [LARGE SCALE GENOMIC DNA]</scope>
    <source>
        <strain evidence="1 2">Zhejiang</strain>
    </source>
</reference>
<dbReference type="Proteomes" id="UP000054047">
    <property type="component" value="Unassembled WGS sequence"/>
</dbReference>
<dbReference type="EMBL" id="KN726325">
    <property type="protein sequence ID" value="KIH68646.1"/>
    <property type="molecule type" value="Genomic_DNA"/>
</dbReference>